<dbReference type="Pfam" id="PF25601">
    <property type="entry name" value="AAA_lid_14"/>
    <property type="match status" value="1"/>
</dbReference>
<reference evidence="6 7" key="1">
    <citation type="submission" date="2023-07" db="EMBL/GenBank/DDBJ databases">
        <title>Genomic Encyclopedia of Type Strains, Phase IV (KMG-IV): sequencing the most valuable type-strain genomes for metagenomic binning, comparative biology and taxonomic classification.</title>
        <authorList>
            <person name="Goeker M."/>
        </authorList>
    </citation>
    <scope>NUCLEOTIDE SEQUENCE [LARGE SCALE GENOMIC DNA]</scope>
    <source>
        <strain evidence="6 7">DSM 9768</strain>
    </source>
</reference>
<evidence type="ECO:0000256" key="4">
    <source>
        <dbReference type="ARBA" id="ARBA00023163"/>
    </source>
</evidence>
<dbReference type="SUPFAM" id="SSF46689">
    <property type="entry name" value="Homeodomain-like"/>
    <property type="match status" value="1"/>
</dbReference>
<keyword evidence="4" id="KW-0804">Transcription</keyword>
<dbReference type="InterPro" id="IPR002078">
    <property type="entry name" value="Sigma_54_int"/>
</dbReference>
<dbReference type="InterPro" id="IPR009057">
    <property type="entry name" value="Homeodomain-like_sf"/>
</dbReference>
<dbReference type="Pfam" id="PF06506">
    <property type="entry name" value="PrpR_N"/>
    <property type="match status" value="1"/>
</dbReference>
<dbReference type="Gene3D" id="1.10.10.60">
    <property type="entry name" value="Homeodomain-like"/>
    <property type="match status" value="1"/>
</dbReference>
<dbReference type="Pfam" id="PF00158">
    <property type="entry name" value="Sigma54_activat"/>
    <property type="match status" value="1"/>
</dbReference>
<organism evidence="6 7">
    <name type="scientific">Evansella vedderi</name>
    <dbReference type="NCBI Taxonomy" id="38282"/>
    <lineage>
        <taxon>Bacteria</taxon>
        <taxon>Bacillati</taxon>
        <taxon>Bacillota</taxon>
        <taxon>Bacilli</taxon>
        <taxon>Bacillales</taxon>
        <taxon>Bacillaceae</taxon>
        <taxon>Evansella</taxon>
    </lineage>
</organism>
<comment type="caution">
    <text evidence="6">The sequence shown here is derived from an EMBL/GenBank/DDBJ whole genome shotgun (WGS) entry which is preliminary data.</text>
</comment>
<keyword evidence="1" id="KW-0547">Nucleotide-binding</keyword>
<evidence type="ECO:0000256" key="3">
    <source>
        <dbReference type="ARBA" id="ARBA00023015"/>
    </source>
</evidence>
<feature type="domain" description="Sigma-54 factor interaction" evidence="5">
    <location>
        <begin position="319"/>
        <end position="517"/>
    </location>
</feature>
<dbReference type="RefSeq" id="WP_307321095.1">
    <property type="nucleotide sequence ID" value="NZ_JAUSUG010000001.1"/>
</dbReference>
<dbReference type="InterPro" id="IPR010524">
    <property type="entry name" value="Sig_transdc_resp-reg_PrpR_N"/>
</dbReference>
<keyword evidence="2" id="KW-0067">ATP-binding</keyword>
<sequence length="591" mass="67109">MGIKTLFIAPYRGLKELAATLARQQDDLDIYIEEADLSAALPVVKAYEDKGVQFIISRGGTAKIISKYTNVPVVEIKLSGYDILRTLTLIKDYKMKVHMIGFPNICNDVLSIANLLHIDISYTVIQYKEEVADAVKEAWGNGAQLILGDTITVNTAESFGLQGMLITSGKEAIMEVFDQVRQMNKVMDQLEKDYSLYKEFLHHMDEGVLLFQESGEIHYANPVFPEKVYNRSIEMSELTIFDLPEEFVQLLPDVFQLQNRQILNKAMALQGEEFVVTGGKITNNSDNYFYFKLQEKKGTTAKSMEVIKDRIGRTSFAQLVTSSSSMKKVLQEAKEAAEGTEDVILFGEKGVGKRLIAACIHWESEQELGEFVEMKILDGSGNIVEEIAPILSSVKGTVYVTGFEKLTVDQQEEVRKLFSFLNEWRVIYSFPFHPDVAPNKLSGRFVAQMKGKTIYIPTLKERAEDLEELIRLYVANYNSYFGKQIVGIRKEALDRLRHMHWKENVEQLKRVVKELVSQSDGDYIEADLIDSFVTDEEKASSGAGRIIDLSKTLEEIEKEVILHVLQEENMNQTKAAKRLGINRTTLWRKIK</sequence>
<dbReference type="InterPro" id="IPR058031">
    <property type="entry name" value="AAA_lid_NorR"/>
</dbReference>
<gene>
    <name evidence="6" type="ORF">J2S74_000392</name>
</gene>
<dbReference type="Proteomes" id="UP001230005">
    <property type="component" value="Unassembled WGS sequence"/>
</dbReference>
<dbReference type="SUPFAM" id="SSF52540">
    <property type="entry name" value="P-loop containing nucleoside triphosphate hydrolases"/>
    <property type="match status" value="1"/>
</dbReference>
<evidence type="ECO:0000259" key="5">
    <source>
        <dbReference type="PROSITE" id="PS50045"/>
    </source>
</evidence>
<keyword evidence="7" id="KW-1185">Reference proteome</keyword>
<dbReference type="PROSITE" id="PS50045">
    <property type="entry name" value="SIGMA54_INTERACT_4"/>
    <property type="match status" value="1"/>
</dbReference>
<dbReference type="InterPro" id="IPR027417">
    <property type="entry name" value="P-loop_NTPase"/>
</dbReference>
<dbReference type="Gene3D" id="3.40.50.10660">
    <property type="entry name" value="PrpR receptor domain-like"/>
    <property type="match status" value="1"/>
</dbReference>
<dbReference type="PANTHER" id="PTHR32071">
    <property type="entry name" value="TRANSCRIPTIONAL REGULATORY PROTEIN"/>
    <property type="match status" value="1"/>
</dbReference>
<evidence type="ECO:0000313" key="7">
    <source>
        <dbReference type="Proteomes" id="UP001230005"/>
    </source>
</evidence>
<keyword evidence="3" id="KW-0805">Transcription regulation</keyword>
<dbReference type="SUPFAM" id="SSF159800">
    <property type="entry name" value="PrpR receptor domain-like"/>
    <property type="match status" value="1"/>
</dbReference>
<dbReference type="Gene3D" id="3.40.50.300">
    <property type="entry name" value="P-loop containing nucleotide triphosphate hydrolases"/>
    <property type="match status" value="1"/>
</dbReference>
<name>A0ABT9ZP50_9BACI</name>
<evidence type="ECO:0000313" key="6">
    <source>
        <dbReference type="EMBL" id="MDQ0253020.1"/>
    </source>
</evidence>
<dbReference type="Gene3D" id="3.40.50.2300">
    <property type="match status" value="1"/>
</dbReference>
<evidence type="ECO:0000256" key="2">
    <source>
        <dbReference type="ARBA" id="ARBA00022840"/>
    </source>
</evidence>
<dbReference type="PRINTS" id="PR01590">
    <property type="entry name" value="HTHFIS"/>
</dbReference>
<dbReference type="EMBL" id="JAUSUG010000001">
    <property type="protein sequence ID" value="MDQ0253020.1"/>
    <property type="molecule type" value="Genomic_DNA"/>
</dbReference>
<accession>A0ABT9ZP50</accession>
<dbReference type="Gene3D" id="1.10.8.60">
    <property type="match status" value="1"/>
</dbReference>
<dbReference type="Pfam" id="PF02954">
    <property type="entry name" value="HTH_8"/>
    <property type="match status" value="1"/>
</dbReference>
<evidence type="ECO:0000256" key="1">
    <source>
        <dbReference type="ARBA" id="ARBA00022741"/>
    </source>
</evidence>
<proteinExistence type="predicted"/>
<protein>
    <submittedName>
        <fullName evidence="6">Transcriptional regulator with PAS, ATPase and Fis domain</fullName>
    </submittedName>
</protein>
<dbReference type="InterPro" id="IPR002197">
    <property type="entry name" value="HTH_Fis"/>
</dbReference>